<evidence type="ECO:0000313" key="3">
    <source>
        <dbReference type="EMBL" id="KAK4214469.1"/>
    </source>
</evidence>
<gene>
    <name evidence="3" type="ORF">QBC37DRAFT_387128</name>
</gene>
<feature type="domain" description="Stc1" evidence="2">
    <location>
        <begin position="39"/>
        <end position="119"/>
    </location>
</feature>
<keyword evidence="4" id="KW-1185">Reference proteome</keyword>
<feature type="compositionally biased region" description="Basic and acidic residues" evidence="1">
    <location>
        <begin position="272"/>
        <end position="281"/>
    </location>
</feature>
<sequence length="311" mass="34330">MVIRNTNKSYGGSGSNVSWPSRRGGATGANTPSAAARIKCSRGEWKTRDQFSNKSLTDFDRLVTIGRARPDNSTIVCREHTATQLSELQCHGPCGRMKPINDFSKSSRRNKKYLCKDCTAYHTADLDQDLPPPGAVLSPDEMQQGRPAYDDIRDDEVEGSVPDSEIHLDEEFHGSDAMTESSAGSSYDSDSMYFSDGSEGTVRAGLGSLDMYPESDDTESKPELFQFSRPAQSETGDSASRFSSHSSDTQSATSSTRTNQSREPVIIRKGGWVKERPKKQDWNVPDYVRNLNGDQVLPTPRPVDYESDDSM</sequence>
<evidence type="ECO:0000259" key="2">
    <source>
        <dbReference type="Pfam" id="PF12898"/>
    </source>
</evidence>
<feature type="compositionally biased region" description="Low complexity" evidence="1">
    <location>
        <begin position="238"/>
        <end position="258"/>
    </location>
</feature>
<accession>A0AAN6Y8M4</accession>
<dbReference type="EMBL" id="MU858093">
    <property type="protein sequence ID" value="KAK4214469.1"/>
    <property type="molecule type" value="Genomic_DNA"/>
</dbReference>
<dbReference type="Proteomes" id="UP001301769">
    <property type="component" value="Unassembled WGS sequence"/>
</dbReference>
<evidence type="ECO:0000313" key="4">
    <source>
        <dbReference type="Proteomes" id="UP001301769"/>
    </source>
</evidence>
<feature type="region of interest" description="Disordered" evidence="1">
    <location>
        <begin position="166"/>
        <end position="311"/>
    </location>
</feature>
<evidence type="ECO:0000256" key="1">
    <source>
        <dbReference type="SAM" id="MobiDB-lite"/>
    </source>
</evidence>
<dbReference type="InterPro" id="IPR024630">
    <property type="entry name" value="Stc1"/>
</dbReference>
<organism evidence="3 4">
    <name type="scientific">Rhypophila decipiens</name>
    <dbReference type="NCBI Taxonomy" id="261697"/>
    <lineage>
        <taxon>Eukaryota</taxon>
        <taxon>Fungi</taxon>
        <taxon>Dikarya</taxon>
        <taxon>Ascomycota</taxon>
        <taxon>Pezizomycotina</taxon>
        <taxon>Sordariomycetes</taxon>
        <taxon>Sordariomycetidae</taxon>
        <taxon>Sordariales</taxon>
        <taxon>Naviculisporaceae</taxon>
        <taxon>Rhypophila</taxon>
    </lineage>
</organism>
<feature type="region of interest" description="Disordered" evidence="1">
    <location>
        <begin position="1"/>
        <end position="34"/>
    </location>
</feature>
<reference evidence="3" key="2">
    <citation type="submission" date="2023-05" db="EMBL/GenBank/DDBJ databases">
        <authorList>
            <consortium name="Lawrence Berkeley National Laboratory"/>
            <person name="Steindorff A."/>
            <person name="Hensen N."/>
            <person name="Bonometti L."/>
            <person name="Westerberg I."/>
            <person name="Brannstrom I.O."/>
            <person name="Guillou S."/>
            <person name="Cros-Aarteil S."/>
            <person name="Calhoun S."/>
            <person name="Haridas S."/>
            <person name="Kuo A."/>
            <person name="Mondo S."/>
            <person name="Pangilinan J."/>
            <person name="Riley R."/>
            <person name="Labutti K."/>
            <person name="Andreopoulos B."/>
            <person name="Lipzen A."/>
            <person name="Chen C."/>
            <person name="Yanf M."/>
            <person name="Daum C."/>
            <person name="Ng V."/>
            <person name="Clum A."/>
            <person name="Ohm R."/>
            <person name="Martin F."/>
            <person name="Silar P."/>
            <person name="Natvig D."/>
            <person name="Lalanne C."/>
            <person name="Gautier V."/>
            <person name="Ament-Velasquez S.L."/>
            <person name="Kruys A."/>
            <person name="Hutchinson M.I."/>
            <person name="Powell A.J."/>
            <person name="Barry K."/>
            <person name="Miller A.N."/>
            <person name="Grigoriev I.V."/>
            <person name="Debuchy R."/>
            <person name="Gladieux P."/>
            <person name="Thoren M.H."/>
            <person name="Johannesson H."/>
        </authorList>
    </citation>
    <scope>NUCLEOTIDE SEQUENCE</scope>
    <source>
        <strain evidence="3">PSN293</strain>
    </source>
</reference>
<dbReference type="Pfam" id="PF12898">
    <property type="entry name" value="Stc1"/>
    <property type="match status" value="1"/>
</dbReference>
<protein>
    <submittedName>
        <fullName evidence="3">Stc1 domain-containing protein</fullName>
    </submittedName>
</protein>
<proteinExistence type="predicted"/>
<name>A0AAN6Y8M4_9PEZI</name>
<feature type="compositionally biased region" description="Polar residues" evidence="1">
    <location>
        <begin position="1"/>
        <end position="19"/>
    </location>
</feature>
<comment type="caution">
    <text evidence="3">The sequence shown here is derived from an EMBL/GenBank/DDBJ whole genome shotgun (WGS) entry which is preliminary data.</text>
</comment>
<feature type="compositionally biased region" description="Low complexity" evidence="1">
    <location>
        <begin position="181"/>
        <end position="198"/>
    </location>
</feature>
<reference evidence="3" key="1">
    <citation type="journal article" date="2023" name="Mol. Phylogenet. Evol.">
        <title>Genome-scale phylogeny and comparative genomics of the fungal order Sordariales.</title>
        <authorList>
            <person name="Hensen N."/>
            <person name="Bonometti L."/>
            <person name="Westerberg I."/>
            <person name="Brannstrom I.O."/>
            <person name="Guillou S."/>
            <person name="Cros-Aarteil S."/>
            <person name="Calhoun S."/>
            <person name="Haridas S."/>
            <person name="Kuo A."/>
            <person name="Mondo S."/>
            <person name="Pangilinan J."/>
            <person name="Riley R."/>
            <person name="LaButti K."/>
            <person name="Andreopoulos B."/>
            <person name="Lipzen A."/>
            <person name="Chen C."/>
            <person name="Yan M."/>
            <person name="Daum C."/>
            <person name="Ng V."/>
            <person name="Clum A."/>
            <person name="Steindorff A."/>
            <person name="Ohm R.A."/>
            <person name="Martin F."/>
            <person name="Silar P."/>
            <person name="Natvig D.O."/>
            <person name="Lalanne C."/>
            <person name="Gautier V."/>
            <person name="Ament-Velasquez S.L."/>
            <person name="Kruys A."/>
            <person name="Hutchinson M.I."/>
            <person name="Powell A.J."/>
            <person name="Barry K."/>
            <person name="Miller A.N."/>
            <person name="Grigoriev I.V."/>
            <person name="Debuchy R."/>
            <person name="Gladieux P."/>
            <person name="Hiltunen Thoren M."/>
            <person name="Johannesson H."/>
        </authorList>
    </citation>
    <scope>NUCLEOTIDE SEQUENCE</scope>
    <source>
        <strain evidence="3">PSN293</strain>
    </source>
</reference>
<dbReference type="AlphaFoldDB" id="A0AAN6Y8M4"/>